<name>A0A317ZNP4_9MICO</name>
<organism evidence="1 2">
    <name type="scientific">Cryobacterium arcticum</name>
    <dbReference type="NCBI Taxonomy" id="670052"/>
    <lineage>
        <taxon>Bacteria</taxon>
        <taxon>Bacillati</taxon>
        <taxon>Actinomycetota</taxon>
        <taxon>Actinomycetes</taxon>
        <taxon>Micrococcales</taxon>
        <taxon>Microbacteriaceae</taxon>
        <taxon>Cryobacterium</taxon>
    </lineage>
</organism>
<accession>A0A317ZNP4</accession>
<reference evidence="1 2" key="1">
    <citation type="submission" date="2018-05" db="EMBL/GenBank/DDBJ databases">
        <title>Genetic diversity of glacier-inhabiting Cryobacterium bacteria in China and description of Cryobacterium mengkeensis sp. nov. and Arthrobacter glacialis sp. nov.</title>
        <authorList>
            <person name="Liu Q."/>
            <person name="Xin Y.-H."/>
        </authorList>
    </citation>
    <scope>NUCLEOTIDE SEQUENCE [LARGE SCALE GENOMIC DNA]</scope>
    <source>
        <strain evidence="1 2">SK-1</strain>
    </source>
</reference>
<proteinExistence type="predicted"/>
<dbReference type="CDD" id="cd03801">
    <property type="entry name" value="GT4_PimA-like"/>
    <property type="match status" value="1"/>
</dbReference>
<dbReference type="Pfam" id="PF13692">
    <property type="entry name" value="Glyco_trans_1_4"/>
    <property type="match status" value="1"/>
</dbReference>
<dbReference type="SUPFAM" id="SSF53756">
    <property type="entry name" value="UDP-Glycosyltransferase/glycogen phosphorylase"/>
    <property type="match status" value="1"/>
</dbReference>
<sequence>MAAIVAGRARLYQTVRTAHLERAHALAPATILYRATRKDFDRTLAGDLDLVPAGPVRAAWLLARSGVRQLEVNEPLMLRSLPRTALAIAVLRLRPLIGGPRTRIVSYAIENADPFDQSVSGRARLTRRAHRLLSGFVWSSLDRVAFGTESAQRTYGAAFSSRPGPAQSAEVLALPAPCTCPGQGVDDTPRVLFLGALSARKGFPQLLDAWPYLKVRLPNARLTILGTGPMADQARALSDADSSVDLHINPGRAEIHAHLRRSTVLILPSQPTPGWREQVGLPICEGLAHGCTVVTTTETGLAAWLAAHGHTTLEPSVAPDDWARALDVALRHRRSRDSVLGDLPEVDGRLAADAWLFGG</sequence>
<evidence type="ECO:0000313" key="1">
    <source>
        <dbReference type="EMBL" id="PXA65701.1"/>
    </source>
</evidence>
<keyword evidence="1" id="KW-0808">Transferase</keyword>
<evidence type="ECO:0000313" key="2">
    <source>
        <dbReference type="Proteomes" id="UP000246722"/>
    </source>
</evidence>
<dbReference type="AlphaFoldDB" id="A0A317ZNP4"/>
<protein>
    <submittedName>
        <fullName evidence="1">Glycosyl transferase family 1</fullName>
    </submittedName>
</protein>
<dbReference type="Proteomes" id="UP000246722">
    <property type="component" value="Unassembled WGS sequence"/>
</dbReference>
<dbReference type="EMBL" id="QHLY01000013">
    <property type="protein sequence ID" value="PXA65701.1"/>
    <property type="molecule type" value="Genomic_DNA"/>
</dbReference>
<dbReference type="Gene3D" id="3.40.50.2000">
    <property type="entry name" value="Glycogen Phosphorylase B"/>
    <property type="match status" value="1"/>
</dbReference>
<gene>
    <name evidence="1" type="ORF">CTB96_19730</name>
</gene>
<dbReference type="GO" id="GO:0016740">
    <property type="term" value="F:transferase activity"/>
    <property type="evidence" value="ECO:0007669"/>
    <property type="project" value="UniProtKB-KW"/>
</dbReference>
<dbReference type="PANTHER" id="PTHR12526">
    <property type="entry name" value="GLYCOSYLTRANSFERASE"/>
    <property type="match status" value="1"/>
</dbReference>
<keyword evidence="2" id="KW-1185">Reference proteome</keyword>
<dbReference type="RefSeq" id="WP_110128667.1">
    <property type="nucleotide sequence ID" value="NZ_QHLY01000013.1"/>
</dbReference>
<dbReference type="OrthoDB" id="3371840at2"/>
<comment type="caution">
    <text evidence="1">The sequence shown here is derived from an EMBL/GenBank/DDBJ whole genome shotgun (WGS) entry which is preliminary data.</text>
</comment>